<proteinExistence type="inferred from homology"/>
<dbReference type="GO" id="GO:0006811">
    <property type="term" value="P:monoatomic ion transport"/>
    <property type="evidence" value="ECO:0007669"/>
    <property type="project" value="UniProtKB-KW"/>
</dbReference>
<keyword evidence="14" id="KW-0449">Lipoprotein</keyword>
<dbReference type="AlphaFoldDB" id="A0A6M1S7C4"/>
<keyword evidence="12" id="KW-0564">Palmitate</keyword>
<keyword evidence="11" id="KW-0472">Membrane</keyword>
<dbReference type="RefSeq" id="WP_163902522.1">
    <property type="nucleotide sequence ID" value="NZ_CP048427.1"/>
</dbReference>
<dbReference type="Pfam" id="PF02563">
    <property type="entry name" value="Poly_export"/>
    <property type="match status" value="1"/>
</dbReference>
<comment type="caution">
    <text evidence="18">The sequence shown here is derived from an EMBL/GenBank/DDBJ whole genome shotgun (WGS) entry which is preliminary data.</text>
</comment>
<keyword evidence="3" id="KW-0813">Transport</keyword>
<evidence type="ECO:0000259" key="17">
    <source>
        <dbReference type="Pfam" id="PF22461"/>
    </source>
</evidence>
<dbReference type="GO" id="GO:0015288">
    <property type="term" value="F:porin activity"/>
    <property type="evidence" value="ECO:0007669"/>
    <property type="project" value="UniProtKB-KW"/>
</dbReference>
<evidence type="ECO:0000256" key="4">
    <source>
        <dbReference type="ARBA" id="ARBA00022452"/>
    </source>
</evidence>
<gene>
    <name evidence="18" type="ORF">G6N76_15785</name>
</gene>
<evidence type="ECO:0000256" key="1">
    <source>
        <dbReference type="ARBA" id="ARBA00004571"/>
    </source>
</evidence>
<dbReference type="InterPro" id="IPR049712">
    <property type="entry name" value="Poly_export"/>
</dbReference>
<dbReference type="Gene3D" id="3.30.1950.10">
    <property type="entry name" value="wza like domain"/>
    <property type="match status" value="1"/>
</dbReference>
<dbReference type="Pfam" id="PF22461">
    <property type="entry name" value="SLBB_2"/>
    <property type="match status" value="1"/>
</dbReference>
<dbReference type="EMBL" id="JAAKZH010000004">
    <property type="protein sequence ID" value="NGO65130.1"/>
    <property type="molecule type" value="Genomic_DNA"/>
</dbReference>
<evidence type="ECO:0000313" key="18">
    <source>
        <dbReference type="EMBL" id="NGO65130.1"/>
    </source>
</evidence>
<evidence type="ECO:0000256" key="15">
    <source>
        <dbReference type="SAM" id="SignalP"/>
    </source>
</evidence>
<comment type="similarity">
    <text evidence="2">Belongs to the BexD/CtrA/VexA family.</text>
</comment>
<evidence type="ECO:0000256" key="2">
    <source>
        <dbReference type="ARBA" id="ARBA00009450"/>
    </source>
</evidence>
<evidence type="ECO:0000259" key="16">
    <source>
        <dbReference type="Pfam" id="PF02563"/>
    </source>
</evidence>
<dbReference type="InterPro" id="IPR054765">
    <property type="entry name" value="SLBB_dom"/>
</dbReference>
<dbReference type="Proteomes" id="UP000477849">
    <property type="component" value="Unassembled WGS sequence"/>
</dbReference>
<reference evidence="18 19" key="1">
    <citation type="submission" date="2020-02" db="EMBL/GenBank/DDBJ databases">
        <title>Genome sequence of the type strain CCBAU10050 of Rhizobium daejeonense.</title>
        <authorList>
            <person name="Gao J."/>
            <person name="Sun J."/>
        </authorList>
    </citation>
    <scope>NUCLEOTIDE SEQUENCE [LARGE SCALE GENOMIC DNA]</scope>
    <source>
        <strain evidence="18 19">CCBAU10050</strain>
    </source>
</reference>
<protein>
    <submittedName>
        <fullName evidence="18">Polysaccharide export protein</fullName>
    </submittedName>
</protein>
<evidence type="ECO:0000256" key="9">
    <source>
        <dbReference type="ARBA" id="ARBA00023065"/>
    </source>
</evidence>
<keyword evidence="19" id="KW-1185">Reference proteome</keyword>
<keyword evidence="10" id="KW-0626">Porin</keyword>
<evidence type="ECO:0000256" key="11">
    <source>
        <dbReference type="ARBA" id="ARBA00023136"/>
    </source>
</evidence>
<sequence length="400" mass="42053">MKLFAAGLLLSTSVVALSGCTATSSSGPTGRAVEERATVKVTNASSKRSVGIDYALVDINSSLLAYASETTTEAGLGSLGSSRSGAPSLPLGAGDIIQVAIFESQAGGLFIPADAGSRPGNYVTLPEQTIARDGTISVPYAGRIRAAGRQVEEVQAEVEDLLSSKAIEPQVVITKVSSKSAQVAVLGDVNEPTKVQLTDAGERVLDAVSEAGGLKTPNAETYVTVQRRGRTARVRFDKLLANPSENIYVAPGDTIIAERERRTFLAFGAAGTNGRFDFEEENLTLGEGLGKAGGLLDSRANPAQVLLYRQAPRKLLVSLGVDVSKFKGDDIPVVFRADLRDPAALFAVQKFPMQDKDVIYISNSDSVEIIKFLNLVNSISSTASGVSSDVVSTRDSIKDL</sequence>
<comment type="subcellular location">
    <subcellularLocation>
        <location evidence="1">Cell outer membrane</location>
        <topology evidence="1">Multi-pass membrane protein</topology>
    </subcellularLocation>
</comment>
<evidence type="ECO:0000256" key="7">
    <source>
        <dbReference type="ARBA" id="ARBA00022729"/>
    </source>
</evidence>
<accession>A0A6M1S7C4</accession>
<feature type="signal peptide" evidence="15">
    <location>
        <begin position="1"/>
        <end position="18"/>
    </location>
</feature>
<evidence type="ECO:0000256" key="6">
    <source>
        <dbReference type="ARBA" id="ARBA00022692"/>
    </source>
</evidence>
<dbReference type="InterPro" id="IPR003715">
    <property type="entry name" value="Poly_export_N"/>
</dbReference>
<evidence type="ECO:0000313" key="19">
    <source>
        <dbReference type="Proteomes" id="UP000477849"/>
    </source>
</evidence>
<dbReference type="PANTHER" id="PTHR33619:SF3">
    <property type="entry name" value="POLYSACCHARIDE EXPORT PROTEIN GFCE-RELATED"/>
    <property type="match status" value="1"/>
</dbReference>
<evidence type="ECO:0000256" key="8">
    <source>
        <dbReference type="ARBA" id="ARBA00023047"/>
    </source>
</evidence>
<dbReference type="PANTHER" id="PTHR33619">
    <property type="entry name" value="POLYSACCHARIDE EXPORT PROTEIN GFCE-RELATED"/>
    <property type="match status" value="1"/>
</dbReference>
<keyword evidence="5" id="KW-0762">Sugar transport</keyword>
<feature type="domain" description="SLBB" evidence="17">
    <location>
        <begin position="182"/>
        <end position="256"/>
    </location>
</feature>
<evidence type="ECO:0000256" key="14">
    <source>
        <dbReference type="ARBA" id="ARBA00023288"/>
    </source>
</evidence>
<keyword evidence="9" id="KW-0406">Ion transport</keyword>
<keyword evidence="8" id="KW-0625">Polysaccharide transport</keyword>
<dbReference type="GO" id="GO:0015159">
    <property type="term" value="F:polysaccharide transmembrane transporter activity"/>
    <property type="evidence" value="ECO:0007669"/>
    <property type="project" value="InterPro"/>
</dbReference>
<dbReference type="GO" id="GO:0009279">
    <property type="term" value="C:cell outer membrane"/>
    <property type="evidence" value="ECO:0007669"/>
    <property type="project" value="UniProtKB-SubCell"/>
</dbReference>
<feature type="domain" description="Polysaccharide export protein N-terminal" evidence="16">
    <location>
        <begin position="88"/>
        <end position="174"/>
    </location>
</feature>
<name>A0A6M1S7C4_9HYPH</name>
<keyword evidence="6" id="KW-0812">Transmembrane</keyword>
<evidence type="ECO:0000256" key="10">
    <source>
        <dbReference type="ARBA" id="ARBA00023114"/>
    </source>
</evidence>
<evidence type="ECO:0000256" key="3">
    <source>
        <dbReference type="ARBA" id="ARBA00022448"/>
    </source>
</evidence>
<feature type="chain" id="PRO_5027097875" evidence="15">
    <location>
        <begin position="19"/>
        <end position="400"/>
    </location>
</feature>
<dbReference type="Gene3D" id="3.10.560.10">
    <property type="entry name" value="Outer membrane lipoprotein wza domain like"/>
    <property type="match status" value="2"/>
</dbReference>
<organism evidence="18 19">
    <name type="scientific">Rhizobium daejeonense</name>
    <dbReference type="NCBI Taxonomy" id="240521"/>
    <lineage>
        <taxon>Bacteria</taxon>
        <taxon>Pseudomonadati</taxon>
        <taxon>Pseudomonadota</taxon>
        <taxon>Alphaproteobacteria</taxon>
        <taxon>Hyphomicrobiales</taxon>
        <taxon>Rhizobiaceae</taxon>
        <taxon>Rhizobium/Agrobacterium group</taxon>
        <taxon>Rhizobium</taxon>
    </lineage>
</organism>
<keyword evidence="4" id="KW-1134">Transmembrane beta strand</keyword>
<keyword evidence="7 15" id="KW-0732">Signal</keyword>
<evidence type="ECO:0000256" key="13">
    <source>
        <dbReference type="ARBA" id="ARBA00023237"/>
    </source>
</evidence>
<dbReference type="GO" id="GO:0046930">
    <property type="term" value="C:pore complex"/>
    <property type="evidence" value="ECO:0007669"/>
    <property type="project" value="UniProtKB-KW"/>
</dbReference>
<evidence type="ECO:0000256" key="5">
    <source>
        <dbReference type="ARBA" id="ARBA00022597"/>
    </source>
</evidence>
<dbReference type="PROSITE" id="PS51257">
    <property type="entry name" value="PROKAR_LIPOPROTEIN"/>
    <property type="match status" value="1"/>
</dbReference>
<keyword evidence="13" id="KW-0998">Cell outer membrane</keyword>
<evidence type="ECO:0000256" key="12">
    <source>
        <dbReference type="ARBA" id="ARBA00023139"/>
    </source>
</evidence>